<dbReference type="PANTHER" id="PTHR10535">
    <property type="entry name" value="DNA-DIRECTED RNA POLYMERASES I, II, AND III SUBUNIT RPABC1"/>
    <property type="match status" value="1"/>
</dbReference>
<dbReference type="AlphaFoldDB" id="L0ACP5"/>
<name>L0ACP5_CALLD</name>
<keyword evidence="8" id="KW-1185">Reference proteome</keyword>
<dbReference type="KEGG" id="clg:Calag_1498"/>
<feature type="domain" description="RNA polymerase subunit H/Rpb5 C-terminal" evidence="6">
    <location>
        <begin position="10"/>
        <end position="81"/>
    </location>
</feature>
<proteinExistence type="inferred from homology"/>
<sequence>MPSKLREEDKILGHYLVPKHRILPLEESVEVLKSLGIKPWQLPRISINDPVVKILGGKPGDIIEIERDSPTAGKYKAYRVVVSY</sequence>
<comment type="subunit">
    <text evidence="5">Part of the RNA polymerase complex.</text>
</comment>
<comment type="catalytic activity">
    <reaction evidence="5">
        <text>RNA(n) + a ribonucleoside 5'-triphosphate = RNA(n+1) + diphosphate</text>
        <dbReference type="Rhea" id="RHEA:21248"/>
        <dbReference type="Rhea" id="RHEA-COMP:14527"/>
        <dbReference type="Rhea" id="RHEA-COMP:17342"/>
        <dbReference type="ChEBI" id="CHEBI:33019"/>
        <dbReference type="ChEBI" id="CHEBI:61557"/>
        <dbReference type="ChEBI" id="CHEBI:140395"/>
        <dbReference type="EC" id="2.7.7.6"/>
    </reaction>
</comment>
<comment type="subcellular location">
    <subcellularLocation>
        <location evidence="5">Cytoplasm</location>
    </subcellularLocation>
</comment>
<evidence type="ECO:0000256" key="2">
    <source>
        <dbReference type="ARBA" id="ARBA00022695"/>
    </source>
</evidence>
<keyword evidence="2 5" id="KW-0548">Nucleotidyltransferase</keyword>
<dbReference type="Proteomes" id="UP000010469">
    <property type="component" value="Chromosome"/>
</dbReference>
<dbReference type="Gene3D" id="3.90.940.20">
    <property type="entry name" value="RPB5-like RNA polymerase subunit"/>
    <property type="match status" value="1"/>
</dbReference>
<dbReference type="GO" id="GO:0042797">
    <property type="term" value="P:tRNA transcription by RNA polymerase III"/>
    <property type="evidence" value="ECO:0007669"/>
    <property type="project" value="TreeGrafter"/>
</dbReference>
<dbReference type="InterPro" id="IPR000783">
    <property type="entry name" value="RNA_pol_subH/Rpb5_C"/>
</dbReference>
<evidence type="ECO:0000256" key="4">
    <source>
        <dbReference type="ARBA" id="ARBA00025765"/>
    </source>
</evidence>
<evidence type="ECO:0000313" key="8">
    <source>
        <dbReference type="Proteomes" id="UP000010469"/>
    </source>
</evidence>
<evidence type="ECO:0000256" key="1">
    <source>
        <dbReference type="ARBA" id="ARBA00022478"/>
    </source>
</evidence>
<dbReference type="PANTHER" id="PTHR10535:SF0">
    <property type="entry name" value="DNA-DIRECTED RNA POLYMERASES I, II, AND III SUBUNIT RPABC1"/>
    <property type="match status" value="1"/>
</dbReference>
<dbReference type="RefSeq" id="WP_015233096.1">
    <property type="nucleotide sequence ID" value="NC_019791.1"/>
</dbReference>
<dbReference type="GO" id="GO:0003677">
    <property type="term" value="F:DNA binding"/>
    <property type="evidence" value="ECO:0007669"/>
    <property type="project" value="InterPro"/>
</dbReference>
<dbReference type="FunCoup" id="L0ACP5">
    <property type="interactions" value="8"/>
</dbReference>
<dbReference type="InParanoid" id="L0ACP5"/>
<dbReference type="Pfam" id="PF01191">
    <property type="entry name" value="RNA_pol_Rpb5_C"/>
    <property type="match status" value="1"/>
</dbReference>
<organism evidence="7 8">
    <name type="scientific">Caldisphaera lagunensis (strain DSM 15908 / JCM 11604 / ANMR 0165 / IC-154)</name>
    <dbReference type="NCBI Taxonomy" id="1056495"/>
    <lineage>
        <taxon>Archaea</taxon>
        <taxon>Thermoproteota</taxon>
        <taxon>Thermoprotei</taxon>
        <taxon>Acidilobales</taxon>
        <taxon>Caldisphaeraceae</taxon>
        <taxon>Caldisphaera</taxon>
    </lineage>
</organism>
<keyword evidence="5" id="KW-0963">Cytoplasm</keyword>
<dbReference type="HAMAP" id="MF_00025">
    <property type="entry name" value="RNApol_Rpo5_RPB5"/>
    <property type="match status" value="1"/>
</dbReference>
<dbReference type="EC" id="2.7.7.6" evidence="5"/>
<keyword evidence="5" id="KW-0808">Transferase</keyword>
<dbReference type="GO" id="GO:0006366">
    <property type="term" value="P:transcription by RNA polymerase II"/>
    <property type="evidence" value="ECO:0007669"/>
    <property type="project" value="TreeGrafter"/>
</dbReference>
<dbReference type="STRING" id="1056495.Calag_1498"/>
<dbReference type="NCBIfam" id="NF007129">
    <property type="entry name" value="PRK09570.1"/>
    <property type="match status" value="1"/>
</dbReference>
<dbReference type="PROSITE" id="PS01110">
    <property type="entry name" value="RNA_POL_H_23KD"/>
    <property type="match status" value="1"/>
</dbReference>
<dbReference type="InterPro" id="IPR020608">
    <property type="entry name" value="RNA_pol_subH/Rpb5_CS"/>
</dbReference>
<dbReference type="GO" id="GO:0006362">
    <property type="term" value="P:transcription elongation by RNA polymerase I"/>
    <property type="evidence" value="ECO:0007669"/>
    <property type="project" value="TreeGrafter"/>
</dbReference>
<dbReference type="InterPro" id="IPR014381">
    <property type="entry name" value="Arch_Rpo5/euc_Rpb5"/>
</dbReference>
<dbReference type="eggNOG" id="arCOG04258">
    <property type="taxonomic scope" value="Archaea"/>
</dbReference>
<dbReference type="InterPro" id="IPR035913">
    <property type="entry name" value="RPB5-like_sf"/>
</dbReference>
<evidence type="ECO:0000256" key="5">
    <source>
        <dbReference type="HAMAP-Rule" id="MF_00025"/>
    </source>
</evidence>
<dbReference type="HOGENOM" id="CLU_058320_4_0_2"/>
<evidence type="ECO:0000256" key="3">
    <source>
        <dbReference type="ARBA" id="ARBA00023163"/>
    </source>
</evidence>
<keyword evidence="1 5" id="KW-0240">DNA-directed RNA polymerase</keyword>
<dbReference type="GO" id="GO:0003899">
    <property type="term" value="F:DNA-directed RNA polymerase activity"/>
    <property type="evidence" value="ECO:0007669"/>
    <property type="project" value="UniProtKB-UniRule"/>
</dbReference>
<protein>
    <recommendedName>
        <fullName evidence="5">DNA-directed RNA polymerase subunit Rpo5</fullName>
        <ecNumber evidence="5">2.7.7.6</ecNumber>
    </recommendedName>
    <alternativeName>
        <fullName evidence="5">DNA-directed RNA polymerase subunit H</fullName>
    </alternativeName>
</protein>
<gene>
    <name evidence="5" type="primary">rpo5</name>
    <name evidence="5" type="synonym">rpoH</name>
    <name evidence="7" type="ordered locus">Calag_1498</name>
</gene>
<dbReference type="EMBL" id="CP003378">
    <property type="protein sequence ID" value="AFZ71199.1"/>
    <property type="molecule type" value="Genomic_DNA"/>
</dbReference>
<dbReference type="SUPFAM" id="SSF55287">
    <property type="entry name" value="RPB5-like RNA polymerase subunit"/>
    <property type="match status" value="1"/>
</dbReference>
<evidence type="ECO:0000313" key="7">
    <source>
        <dbReference type="EMBL" id="AFZ71199.1"/>
    </source>
</evidence>
<comment type="similarity">
    <text evidence="4 5">Belongs to the archaeal Rpo5/eukaryotic RPB5 RNA polymerase subunit family.</text>
</comment>
<accession>L0ACP5</accession>
<comment type="function">
    <text evidence="5">DNA-dependent RNA polymerase (RNAP) catalyzes the transcription of DNA into RNA using the four ribonucleoside triphosphates as substrates.</text>
</comment>
<dbReference type="GO" id="GO:0005737">
    <property type="term" value="C:cytoplasm"/>
    <property type="evidence" value="ECO:0007669"/>
    <property type="project" value="UniProtKB-SubCell"/>
</dbReference>
<dbReference type="GO" id="GO:0000428">
    <property type="term" value="C:DNA-directed RNA polymerase complex"/>
    <property type="evidence" value="ECO:0007669"/>
    <property type="project" value="UniProtKB-KW"/>
</dbReference>
<keyword evidence="3 5" id="KW-0804">Transcription</keyword>
<evidence type="ECO:0000259" key="6">
    <source>
        <dbReference type="Pfam" id="PF01191"/>
    </source>
</evidence>
<reference evidence="8" key="1">
    <citation type="submission" date="2012-03" db="EMBL/GenBank/DDBJ databases">
        <title>Complete genome of Caldisphaera lagunensis DSM 15908.</title>
        <authorList>
            <person name="Lucas S."/>
            <person name="Copeland A."/>
            <person name="Lapidus A."/>
            <person name="Glavina del Rio T."/>
            <person name="Dalin E."/>
            <person name="Tice H."/>
            <person name="Bruce D."/>
            <person name="Goodwin L."/>
            <person name="Pitluck S."/>
            <person name="Peters L."/>
            <person name="Mikhailova N."/>
            <person name="Teshima H."/>
            <person name="Kyrpides N."/>
            <person name="Mavromatis K."/>
            <person name="Ivanova N."/>
            <person name="Brettin T."/>
            <person name="Detter J.C."/>
            <person name="Han C."/>
            <person name="Larimer F."/>
            <person name="Land M."/>
            <person name="Hauser L."/>
            <person name="Markowitz V."/>
            <person name="Cheng J.-F."/>
            <person name="Hugenholtz P."/>
            <person name="Woyke T."/>
            <person name="Wu D."/>
            <person name="Spring S."/>
            <person name="Schroeder M."/>
            <person name="Brambilla E."/>
            <person name="Klenk H.-P."/>
            <person name="Eisen J.A."/>
        </authorList>
    </citation>
    <scope>NUCLEOTIDE SEQUENCE [LARGE SCALE GENOMIC DNA]</scope>
    <source>
        <strain evidence="8">DSM 15908 / JCM 11604 / IC-154</strain>
    </source>
</reference>
<dbReference type="GeneID" id="14212758"/>